<feature type="domain" description="Ricin B lectin" evidence="1">
    <location>
        <begin position="77"/>
        <end position="163"/>
    </location>
</feature>
<dbReference type="CDD" id="cd00161">
    <property type="entry name" value="beta-trefoil_Ricin-like"/>
    <property type="match status" value="1"/>
</dbReference>
<comment type="caution">
    <text evidence="2">The sequence shown here is derived from an EMBL/GenBank/DDBJ whole genome shotgun (WGS) entry which is preliminary data.</text>
</comment>
<dbReference type="Gene3D" id="2.80.10.50">
    <property type="match status" value="1"/>
</dbReference>
<gene>
    <name evidence="2" type="ORF">ACFPQ9_33600</name>
</gene>
<evidence type="ECO:0000313" key="2">
    <source>
        <dbReference type="EMBL" id="MFC5218793.1"/>
    </source>
</evidence>
<accession>A0ABW0CTN9</accession>
<name>A0ABW0CTN9_STRCD</name>
<organism evidence="2 3">
    <name type="scientific">Streptomyces coerulescens</name>
    <dbReference type="NCBI Taxonomy" id="29304"/>
    <lineage>
        <taxon>Bacteria</taxon>
        <taxon>Bacillati</taxon>
        <taxon>Actinomycetota</taxon>
        <taxon>Actinomycetes</taxon>
        <taxon>Kitasatosporales</taxon>
        <taxon>Streptomycetaceae</taxon>
        <taxon>Streptomyces</taxon>
    </lineage>
</organism>
<dbReference type="InterPro" id="IPR000772">
    <property type="entry name" value="Ricin_B_lectin"/>
</dbReference>
<dbReference type="EMBL" id="JBHSKM010000025">
    <property type="protein sequence ID" value="MFC5218793.1"/>
    <property type="molecule type" value="Genomic_DNA"/>
</dbReference>
<protein>
    <submittedName>
        <fullName evidence="2">RICIN domain-containing protein</fullName>
    </submittedName>
</protein>
<proteinExistence type="predicted"/>
<dbReference type="InterPro" id="IPR035992">
    <property type="entry name" value="Ricin_B-like_lectins"/>
</dbReference>
<dbReference type="RefSeq" id="WP_380861917.1">
    <property type="nucleotide sequence ID" value="NZ_JBHSKM010000025.1"/>
</dbReference>
<reference evidence="3" key="1">
    <citation type="journal article" date="2019" name="Int. J. Syst. Evol. Microbiol.">
        <title>The Global Catalogue of Microorganisms (GCM) 10K type strain sequencing project: providing services to taxonomists for standard genome sequencing and annotation.</title>
        <authorList>
            <consortium name="The Broad Institute Genomics Platform"/>
            <consortium name="The Broad Institute Genome Sequencing Center for Infectious Disease"/>
            <person name="Wu L."/>
            <person name="Ma J."/>
        </authorList>
    </citation>
    <scope>NUCLEOTIDE SEQUENCE [LARGE SCALE GENOMIC DNA]</scope>
    <source>
        <strain evidence="3">KCTC 42586</strain>
    </source>
</reference>
<sequence length="179" mass="19710">MPSPSTYADGGTMVRLRRVFAVILGAGLFVFMGVAPAQAAPINGRVYWVTNLHTPDHCLLVRAGGKAVQYPCSNYNDQKWQFLDGGPDGYYQLKNVSSGKCLAAPDKEQNAQVGVKTCNASDAWQIWHYFFSDSPTGWQIANVQSGKCLVTRGAVRETPVVQYSCAHYADQFWQHMTGL</sequence>
<dbReference type="SUPFAM" id="SSF50370">
    <property type="entry name" value="Ricin B-like lectins"/>
    <property type="match status" value="1"/>
</dbReference>
<dbReference type="Pfam" id="PF14200">
    <property type="entry name" value="RicinB_lectin_2"/>
    <property type="match status" value="1"/>
</dbReference>
<evidence type="ECO:0000259" key="1">
    <source>
        <dbReference type="Pfam" id="PF14200"/>
    </source>
</evidence>
<dbReference type="Proteomes" id="UP001596263">
    <property type="component" value="Unassembled WGS sequence"/>
</dbReference>
<evidence type="ECO:0000313" key="3">
    <source>
        <dbReference type="Proteomes" id="UP001596263"/>
    </source>
</evidence>
<dbReference type="PROSITE" id="PS50231">
    <property type="entry name" value="RICIN_B_LECTIN"/>
    <property type="match status" value="1"/>
</dbReference>
<keyword evidence="3" id="KW-1185">Reference proteome</keyword>